<dbReference type="SUPFAM" id="SSF48452">
    <property type="entry name" value="TPR-like"/>
    <property type="match status" value="1"/>
</dbReference>
<feature type="transmembrane region" description="Helical" evidence="4">
    <location>
        <begin position="60"/>
        <end position="81"/>
    </location>
</feature>
<dbReference type="PANTHER" id="PTHR45586">
    <property type="entry name" value="TPR REPEAT-CONTAINING PROTEIN PA4667"/>
    <property type="match status" value="1"/>
</dbReference>
<proteinExistence type="predicted"/>
<feature type="transmembrane region" description="Helical" evidence="4">
    <location>
        <begin position="117"/>
        <end position="140"/>
    </location>
</feature>
<accession>A0A2J0QB57</accession>
<feature type="transmembrane region" description="Helical" evidence="4">
    <location>
        <begin position="246"/>
        <end position="264"/>
    </location>
</feature>
<organism evidence="5 6">
    <name type="scientific">Candidatus Yanofskybacteria bacterium CG10_big_fil_rev_8_21_14_0_10_36_16</name>
    <dbReference type="NCBI Taxonomy" id="1975096"/>
    <lineage>
        <taxon>Bacteria</taxon>
        <taxon>Candidatus Yanofskyibacteriota</taxon>
    </lineage>
</organism>
<evidence type="ECO:0000256" key="4">
    <source>
        <dbReference type="SAM" id="Phobius"/>
    </source>
</evidence>
<feature type="transmembrane region" description="Helical" evidence="4">
    <location>
        <begin position="479"/>
        <end position="500"/>
    </location>
</feature>
<keyword evidence="2 3" id="KW-0802">TPR repeat</keyword>
<dbReference type="InterPro" id="IPR019734">
    <property type="entry name" value="TPR_rpt"/>
</dbReference>
<dbReference type="EMBL" id="PCXQ01000002">
    <property type="protein sequence ID" value="PJE51460.1"/>
    <property type="molecule type" value="Genomic_DNA"/>
</dbReference>
<keyword evidence="1" id="KW-0677">Repeat</keyword>
<dbReference type="InterPro" id="IPR011990">
    <property type="entry name" value="TPR-like_helical_dom_sf"/>
</dbReference>
<evidence type="ECO:0000313" key="6">
    <source>
        <dbReference type="Proteomes" id="UP000228496"/>
    </source>
</evidence>
<gene>
    <name evidence="5" type="ORF">COV29_00535</name>
</gene>
<feature type="transmembrane region" description="Helical" evidence="4">
    <location>
        <begin position="294"/>
        <end position="313"/>
    </location>
</feature>
<feature type="transmembrane region" description="Helical" evidence="4">
    <location>
        <begin position="270"/>
        <end position="287"/>
    </location>
</feature>
<reference evidence="5 6" key="1">
    <citation type="submission" date="2017-09" db="EMBL/GenBank/DDBJ databases">
        <title>Depth-based differentiation of microbial function through sediment-hosted aquifers and enrichment of novel symbionts in the deep terrestrial subsurface.</title>
        <authorList>
            <person name="Probst A.J."/>
            <person name="Ladd B."/>
            <person name="Jarett J.K."/>
            <person name="Geller-Mcgrath D.E."/>
            <person name="Sieber C.M."/>
            <person name="Emerson J.B."/>
            <person name="Anantharaman K."/>
            <person name="Thomas B.C."/>
            <person name="Malmstrom R."/>
            <person name="Stieglmeier M."/>
            <person name="Klingl A."/>
            <person name="Woyke T."/>
            <person name="Ryan C.M."/>
            <person name="Banfield J.F."/>
        </authorList>
    </citation>
    <scope>NUCLEOTIDE SEQUENCE [LARGE SCALE GENOMIC DNA]</scope>
    <source>
        <strain evidence="5">CG10_big_fil_rev_8_21_14_0_10_36_16</strain>
    </source>
</reference>
<dbReference type="PANTHER" id="PTHR45586:SF1">
    <property type="entry name" value="LIPOPOLYSACCHARIDE ASSEMBLY PROTEIN B"/>
    <property type="match status" value="1"/>
</dbReference>
<feature type="transmembrane region" description="Helical" evidence="4">
    <location>
        <begin position="152"/>
        <end position="170"/>
    </location>
</feature>
<feature type="transmembrane region" description="Helical" evidence="4">
    <location>
        <begin position="182"/>
        <end position="205"/>
    </location>
</feature>
<feature type="transmembrane region" description="Helical" evidence="4">
    <location>
        <begin position="392"/>
        <end position="411"/>
    </location>
</feature>
<dbReference type="Pfam" id="PF13174">
    <property type="entry name" value="TPR_6"/>
    <property type="match status" value="1"/>
</dbReference>
<keyword evidence="4" id="KW-0812">Transmembrane</keyword>
<evidence type="ECO:0000256" key="2">
    <source>
        <dbReference type="ARBA" id="ARBA00022803"/>
    </source>
</evidence>
<dbReference type="PROSITE" id="PS50005">
    <property type="entry name" value="TPR"/>
    <property type="match status" value="2"/>
</dbReference>
<comment type="caution">
    <text evidence="5">The sequence shown here is derived from an EMBL/GenBank/DDBJ whole genome shotgun (WGS) entry which is preliminary data.</text>
</comment>
<evidence type="ECO:0000256" key="1">
    <source>
        <dbReference type="ARBA" id="ARBA00022737"/>
    </source>
</evidence>
<keyword evidence="4" id="KW-0472">Membrane</keyword>
<name>A0A2J0QB57_9BACT</name>
<feature type="repeat" description="TPR" evidence="3">
    <location>
        <begin position="728"/>
        <end position="761"/>
    </location>
</feature>
<feature type="transmembrane region" description="Helical" evidence="4">
    <location>
        <begin position="87"/>
        <end position="105"/>
    </location>
</feature>
<evidence type="ECO:0000256" key="3">
    <source>
        <dbReference type="PROSITE-ProRule" id="PRU00339"/>
    </source>
</evidence>
<dbReference type="Proteomes" id="UP000228496">
    <property type="component" value="Unassembled WGS sequence"/>
</dbReference>
<feature type="transmembrane region" description="Helical" evidence="4">
    <location>
        <begin position="217"/>
        <end position="234"/>
    </location>
</feature>
<feature type="repeat" description="TPR" evidence="3">
    <location>
        <begin position="762"/>
        <end position="795"/>
    </location>
</feature>
<sequence length="823" mass="92182">MEINFHGNNSNVSEEYKEEKNILDSSEGLGSQEEPELIGADHRANTEEPSGFNFRKISQWFFYATVFLIPLFVLPFTASPLDYNKQIFLVVLSGGAAIFYLLDVIKTGTFKYRPSSFYLPMGVFIGFILLSSLFSVNKYVSLMGGFSNSSDSFIVWAFLAVLFVVGLNVIDDNGKRLKNVYIYSIAIALLLGVLQVLGLGVFNFLGSVGRSFNTVGSLNTLVMVAALSLPLFMSSSKSMTGFWKKVFDGSRFLALLVTLFLLVLINWWPLWITAFIVLVGWMVIRVFEMGRIRMNIFVMPLAIVVMGTFLMLIDLSLPLRSKIPTEINLSQKSSFSILKDSIKEKPLFGFGISNYGISYDKFKPQAIANTPFSQVRFNKATSEVLNIVTESGVSGLIGLLLFAWFLGVALFRRFRDMLKGSGTGNAYGIPLIVGVVVSAFLYPFNIVLSFLAVFTLLLFDIANPKSEEKVVELEGSPVLSLLGSVLFIVALVGVLTGGYFTANRYLASYHYANALEENNNDSKIERLVKAVNSDRNETFYPRELSQTIIAVLADQLNKEVDPAETQAHNAKIQNNIASAVDIAKRSTDINPTDARNWANRGFIYQNLMGLVGGSENIAIEMYKESLLRDPHNSLTYTRLGNTYLAIAENLTRTLNRTPRSDINTINQLREKINENLNKSVENYQKAVELNRSNGRAIYNMSAAFERMNNLKQAIAGLEVIRASSPRDPSIVFQLGLLYYRNNQKDAAFNAWQQAVSLFPDYSNARWYLSLMYEERGDIENALSQVREIERLNPGNELVQQRLQQLEEGRRIIPPGNVLDQEPL</sequence>
<evidence type="ECO:0000313" key="5">
    <source>
        <dbReference type="EMBL" id="PJE51460.1"/>
    </source>
</evidence>
<dbReference type="InterPro" id="IPR051012">
    <property type="entry name" value="CellSynth/LPSAsmb/PSIAsmb"/>
</dbReference>
<feature type="transmembrane region" description="Helical" evidence="4">
    <location>
        <begin position="431"/>
        <end position="459"/>
    </location>
</feature>
<dbReference type="Gene3D" id="1.25.40.10">
    <property type="entry name" value="Tetratricopeptide repeat domain"/>
    <property type="match status" value="2"/>
</dbReference>
<protein>
    <submittedName>
        <fullName evidence="5">Uncharacterized protein</fullName>
    </submittedName>
</protein>
<dbReference type="AlphaFoldDB" id="A0A2J0QB57"/>
<dbReference type="SMART" id="SM00028">
    <property type="entry name" value="TPR"/>
    <property type="match status" value="3"/>
</dbReference>
<keyword evidence="4" id="KW-1133">Transmembrane helix</keyword>